<evidence type="ECO:0000256" key="1">
    <source>
        <dbReference type="ARBA" id="ARBA00010830"/>
    </source>
</evidence>
<keyword evidence="7" id="KW-1185">Reference proteome</keyword>
<dbReference type="Pfam" id="PF06737">
    <property type="entry name" value="Transglycosylas"/>
    <property type="match status" value="1"/>
</dbReference>
<dbReference type="Pfam" id="PF07501">
    <property type="entry name" value="G5"/>
    <property type="match status" value="1"/>
</dbReference>
<gene>
    <name evidence="6" type="ORF">GCM10022204_31770</name>
</gene>
<keyword evidence="3" id="KW-0378">Hydrolase</keyword>
<dbReference type="SMART" id="SM01208">
    <property type="entry name" value="G5"/>
    <property type="match status" value="1"/>
</dbReference>
<proteinExistence type="inferred from homology"/>
<dbReference type="Proteomes" id="UP001500051">
    <property type="component" value="Unassembled WGS sequence"/>
</dbReference>
<keyword evidence="2 4" id="KW-0732">Signal</keyword>
<dbReference type="EMBL" id="BAAAYX010000013">
    <property type="protein sequence ID" value="GAA3710835.1"/>
    <property type="molecule type" value="Genomic_DNA"/>
</dbReference>
<dbReference type="InterPro" id="IPR010618">
    <property type="entry name" value="RPF"/>
</dbReference>
<dbReference type="InterPro" id="IPR007137">
    <property type="entry name" value="DUF348"/>
</dbReference>
<evidence type="ECO:0000256" key="2">
    <source>
        <dbReference type="ARBA" id="ARBA00022729"/>
    </source>
</evidence>
<evidence type="ECO:0000256" key="3">
    <source>
        <dbReference type="ARBA" id="ARBA00022801"/>
    </source>
</evidence>
<dbReference type="SUPFAM" id="SSF53955">
    <property type="entry name" value="Lysozyme-like"/>
    <property type="match status" value="1"/>
</dbReference>
<sequence>MRKIIPVVAAGATALAVAGSTFAYAAMNNDVLLAVDGQTREVTTMSKTVGDVLAGQGITVGAHDVVAPSVDAAVVDGTKIAVQYGRQVTATVDGQPKTFWTTATSVDQALQSLQVDTVGADLSTSRSAGIGREGLDLTVNTAKTVTVETGGKKRTLETTALTVAQALTEAGIAVDSDDKVSAKESAKLKDGLSVTVTEVDVKTVKKTKKVAYDTVYKNTNSLDKGKRKVDTEGRSGKRTVVYTEVRHDGKVVKRTQKSSKVTTRATDKVVLVGTKQDEVSGGSTAGNSVWDRLAQCESGGNWSINTGNGFYGGLQFTASTWRAMGGSGLPHQASRETQIAVAKKLQARAGWGQWPGCTSKLGLR</sequence>
<dbReference type="Gene3D" id="1.10.530.10">
    <property type="match status" value="1"/>
</dbReference>
<feature type="signal peptide" evidence="4">
    <location>
        <begin position="1"/>
        <end position="25"/>
    </location>
</feature>
<name>A0ABP7DVS8_9ACTN</name>
<dbReference type="InterPro" id="IPR011098">
    <property type="entry name" value="G5_dom"/>
</dbReference>
<evidence type="ECO:0000259" key="5">
    <source>
        <dbReference type="PROSITE" id="PS51109"/>
    </source>
</evidence>
<organism evidence="6 7">
    <name type="scientific">Microlunatus aurantiacus</name>
    <dbReference type="NCBI Taxonomy" id="446786"/>
    <lineage>
        <taxon>Bacteria</taxon>
        <taxon>Bacillati</taxon>
        <taxon>Actinomycetota</taxon>
        <taxon>Actinomycetes</taxon>
        <taxon>Propionibacteriales</taxon>
        <taxon>Propionibacteriaceae</taxon>
        <taxon>Microlunatus</taxon>
    </lineage>
</organism>
<dbReference type="InterPro" id="IPR023346">
    <property type="entry name" value="Lysozyme-like_dom_sf"/>
</dbReference>
<dbReference type="Pfam" id="PF03990">
    <property type="entry name" value="DUF348"/>
    <property type="match status" value="3"/>
</dbReference>
<dbReference type="Gene3D" id="2.20.230.10">
    <property type="entry name" value="Resuscitation-promoting factor rpfb"/>
    <property type="match status" value="1"/>
</dbReference>
<comment type="caution">
    <text evidence="6">The sequence shown here is derived from an EMBL/GenBank/DDBJ whole genome shotgun (WGS) entry which is preliminary data.</text>
</comment>
<protein>
    <recommendedName>
        <fullName evidence="5">G5 domain-containing protein</fullName>
    </recommendedName>
</protein>
<reference evidence="7" key="1">
    <citation type="journal article" date="2019" name="Int. J. Syst. Evol. Microbiol.">
        <title>The Global Catalogue of Microorganisms (GCM) 10K type strain sequencing project: providing services to taxonomists for standard genome sequencing and annotation.</title>
        <authorList>
            <consortium name="The Broad Institute Genomics Platform"/>
            <consortium name="The Broad Institute Genome Sequencing Center for Infectious Disease"/>
            <person name="Wu L."/>
            <person name="Ma J."/>
        </authorList>
    </citation>
    <scope>NUCLEOTIDE SEQUENCE [LARGE SCALE GENOMIC DNA]</scope>
    <source>
        <strain evidence="7">JCM 16548</strain>
    </source>
</reference>
<dbReference type="InterPro" id="IPR051933">
    <property type="entry name" value="Resuscitation_pf_RpfB"/>
</dbReference>
<dbReference type="PANTHER" id="PTHR39160:SF4">
    <property type="entry name" value="RESUSCITATION-PROMOTING FACTOR RPFB"/>
    <property type="match status" value="1"/>
</dbReference>
<evidence type="ECO:0000256" key="4">
    <source>
        <dbReference type="SAM" id="SignalP"/>
    </source>
</evidence>
<dbReference type="PROSITE" id="PS51109">
    <property type="entry name" value="G5"/>
    <property type="match status" value="1"/>
</dbReference>
<feature type="domain" description="G5" evidence="5">
    <location>
        <begin position="196"/>
        <end position="276"/>
    </location>
</feature>
<accession>A0ABP7DVS8</accession>
<feature type="chain" id="PRO_5046966621" description="G5 domain-containing protein" evidence="4">
    <location>
        <begin position="26"/>
        <end position="364"/>
    </location>
</feature>
<dbReference type="CDD" id="cd13925">
    <property type="entry name" value="RPF"/>
    <property type="match status" value="1"/>
</dbReference>
<dbReference type="PANTHER" id="PTHR39160">
    <property type="entry name" value="CELL WALL-BINDING PROTEIN YOCH"/>
    <property type="match status" value="1"/>
</dbReference>
<evidence type="ECO:0000313" key="6">
    <source>
        <dbReference type="EMBL" id="GAA3710835.1"/>
    </source>
</evidence>
<dbReference type="RefSeq" id="WP_344813377.1">
    <property type="nucleotide sequence ID" value="NZ_BAAAYX010000013.1"/>
</dbReference>
<comment type="similarity">
    <text evidence="1">Belongs to the transglycosylase family. Rpf subfamily.</text>
</comment>
<evidence type="ECO:0000313" key="7">
    <source>
        <dbReference type="Proteomes" id="UP001500051"/>
    </source>
</evidence>